<feature type="domain" description="ABC transmembrane type-1" evidence="14">
    <location>
        <begin position="36"/>
        <end position="313"/>
    </location>
</feature>
<dbReference type="EMBL" id="JBBLZC010000006">
    <property type="protein sequence ID" value="MEK0083155.1"/>
    <property type="molecule type" value="Genomic_DNA"/>
</dbReference>
<evidence type="ECO:0000256" key="8">
    <source>
        <dbReference type="ARBA" id="ARBA00022840"/>
    </source>
</evidence>
<gene>
    <name evidence="15" type="ORF">U1T56_08325</name>
</gene>
<dbReference type="PROSITE" id="PS00211">
    <property type="entry name" value="ABC_TRANSPORTER_1"/>
    <property type="match status" value="1"/>
</dbReference>
<keyword evidence="16" id="KW-1185">Reference proteome</keyword>
<dbReference type="InterPro" id="IPR017871">
    <property type="entry name" value="ABC_transporter-like_CS"/>
</dbReference>
<evidence type="ECO:0000256" key="7">
    <source>
        <dbReference type="ARBA" id="ARBA00022741"/>
    </source>
</evidence>
<sequence>MGIRASAAETEGAVTTLARVYGRALGFLAAERGLVALLVGANVLIGLVQLAEPVLFGAVVDSLAGRGPVFRLIGLWAALGLVGIVGGVIVALHADRLAHRRRTAAMAAAFERAITLPIGYHARTGSGRVVRIILSGTDALFLLWLSFFREHLSAMVGIGCLVPTAIAMDLRLAGLLLALTGVYVVVDLIVVRRTQSGQEAVERHHQDVFGRVGDVIGNVTVVQSYARLAAEASELRALMRELLAAQYPVLTWWALLTILTRASATVVMVVIFAVGAVLARAGEVTVGEIVSFIGFANLLIGRLDEITGFIGRFFVQAPTVDAFFDLLAARADVADVPDAKPLENVKGRVVFEGVTYRFPGSSQGIFDISFVAEPGQTVALVGPTGSGKTTTLALLQRLRDPDAGRILIDGVDIREVTLNSLRHTMAVVFQEAGLFNRSIRENLRIGKADATDAEIEDAARHAEAHGFIMTKPGGYDFVIGERGQALSGGERQRLAIARALLKNAPILLLDEATSALDTETEARIKQALDAARAGRTTFVIAHRLSTIVDADLILVLDQGRIVERGRFAELARGQGPFARLVAQGSFVTPVRA</sequence>
<evidence type="ECO:0000256" key="9">
    <source>
        <dbReference type="ARBA" id="ARBA00022967"/>
    </source>
</evidence>
<dbReference type="GO" id="GO:0005524">
    <property type="term" value="F:ATP binding"/>
    <property type="evidence" value="ECO:0007669"/>
    <property type="project" value="UniProtKB-KW"/>
</dbReference>
<keyword evidence="6 12" id="KW-0812">Transmembrane</keyword>
<keyword evidence="2" id="KW-0813">Transport</keyword>
<dbReference type="InterPro" id="IPR003439">
    <property type="entry name" value="ABC_transporter-like_ATP-bd"/>
</dbReference>
<dbReference type="InterPro" id="IPR011527">
    <property type="entry name" value="ABC1_TM_dom"/>
</dbReference>
<dbReference type="InterPro" id="IPR039421">
    <property type="entry name" value="Type_1_exporter"/>
</dbReference>
<feature type="transmembrane region" description="Helical" evidence="12">
    <location>
        <begin position="33"/>
        <end position="51"/>
    </location>
</feature>
<evidence type="ECO:0000259" key="13">
    <source>
        <dbReference type="PROSITE" id="PS50893"/>
    </source>
</evidence>
<evidence type="ECO:0000256" key="11">
    <source>
        <dbReference type="ARBA" id="ARBA00023136"/>
    </source>
</evidence>
<organism evidence="15 16">
    <name type="scientific">Benzoatithermus flavus</name>
    <dbReference type="NCBI Taxonomy" id="3108223"/>
    <lineage>
        <taxon>Bacteria</taxon>
        <taxon>Pseudomonadati</taxon>
        <taxon>Pseudomonadota</taxon>
        <taxon>Alphaproteobacteria</taxon>
        <taxon>Geminicoccales</taxon>
        <taxon>Geminicoccaceae</taxon>
        <taxon>Benzoatithermus</taxon>
    </lineage>
</organism>
<dbReference type="PANTHER" id="PTHR43394:SF1">
    <property type="entry name" value="ATP-BINDING CASSETTE SUB-FAMILY B MEMBER 10, MITOCHONDRIAL"/>
    <property type="match status" value="1"/>
</dbReference>
<dbReference type="SUPFAM" id="SSF52540">
    <property type="entry name" value="P-loop containing nucleoside triphosphate hydrolases"/>
    <property type="match status" value="1"/>
</dbReference>
<evidence type="ECO:0000256" key="2">
    <source>
        <dbReference type="ARBA" id="ARBA00022448"/>
    </source>
</evidence>
<keyword evidence="4" id="KW-0997">Cell inner membrane</keyword>
<keyword evidence="10 12" id="KW-1133">Transmembrane helix</keyword>
<evidence type="ECO:0000256" key="4">
    <source>
        <dbReference type="ARBA" id="ARBA00022519"/>
    </source>
</evidence>
<dbReference type="InterPro" id="IPR003593">
    <property type="entry name" value="AAA+_ATPase"/>
</dbReference>
<dbReference type="NCBIfam" id="TIGR01192">
    <property type="entry name" value="chvA"/>
    <property type="match status" value="1"/>
</dbReference>
<keyword evidence="5" id="KW-0762">Sugar transport</keyword>
<keyword evidence="3" id="KW-1003">Cell membrane</keyword>
<protein>
    <submittedName>
        <fullName evidence="15">Glucan ABC transporter ATP-binding protein/ permease</fullName>
    </submittedName>
</protein>
<comment type="caution">
    <text evidence="15">The sequence shown here is derived from an EMBL/GenBank/DDBJ whole genome shotgun (WGS) entry which is preliminary data.</text>
</comment>
<dbReference type="Pfam" id="PF00664">
    <property type="entry name" value="ABC_membrane"/>
    <property type="match status" value="1"/>
</dbReference>
<proteinExistence type="predicted"/>
<reference evidence="15 16" key="1">
    <citation type="submission" date="2024-01" db="EMBL/GenBank/DDBJ databases">
        <title>Multi-omics insights into the function and evolution of sodium benzoate biodegradation pathways in Benzoatithermus flavus gen. nov., sp. nov. from hot spring.</title>
        <authorList>
            <person name="Hu C.-J."/>
            <person name="Li W.-J."/>
        </authorList>
    </citation>
    <scope>NUCLEOTIDE SEQUENCE [LARGE SCALE GENOMIC DNA]</scope>
    <source>
        <strain evidence="15 16">SYSU G07066</strain>
    </source>
</reference>
<dbReference type="Gene3D" id="1.20.1560.10">
    <property type="entry name" value="ABC transporter type 1, transmembrane domain"/>
    <property type="match status" value="1"/>
</dbReference>
<feature type="transmembrane region" description="Helical" evidence="12">
    <location>
        <begin position="71"/>
        <end position="92"/>
    </location>
</feature>
<evidence type="ECO:0000256" key="12">
    <source>
        <dbReference type="SAM" id="Phobius"/>
    </source>
</evidence>
<keyword evidence="9" id="KW-1278">Translocase</keyword>
<evidence type="ECO:0000313" key="16">
    <source>
        <dbReference type="Proteomes" id="UP001375743"/>
    </source>
</evidence>
<evidence type="ECO:0000256" key="3">
    <source>
        <dbReference type="ARBA" id="ARBA00022475"/>
    </source>
</evidence>
<evidence type="ECO:0000256" key="5">
    <source>
        <dbReference type="ARBA" id="ARBA00022597"/>
    </source>
</evidence>
<dbReference type="PANTHER" id="PTHR43394">
    <property type="entry name" value="ATP-DEPENDENT PERMEASE MDL1, MITOCHONDRIAL"/>
    <property type="match status" value="1"/>
</dbReference>
<dbReference type="Gene3D" id="3.40.50.300">
    <property type="entry name" value="P-loop containing nucleotide triphosphate hydrolases"/>
    <property type="match status" value="1"/>
</dbReference>
<dbReference type="InterPro" id="IPR036640">
    <property type="entry name" value="ABC1_TM_sf"/>
</dbReference>
<dbReference type="Proteomes" id="UP001375743">
    <property type="component" value="Unassembled WGS sequence"/>
</dbReference>
<dbReference type="NCBIfam" id="NF010178">
    <property type="entry name" value="PRK13657.1"/>
    <property type="match status" value="1"/>
</dbReference>
<comment type="subcellular location">
    <subcellularLocation>
        <location evidence="1">Cell membrane</location>
        <topology evidence="1">Multi-pass membrane protein</topology>
    </subcellularLocation>
</comment>
<dbReference type="SMART" id="SM00382">
    <property type="entry name" value="AAA"/>
    <property type="match status" value="1"/>
</dbReference>
<evidence type="ECO:0000259" key="14">
    <source>
        <dbReference type="PROSITE" id="PS50929"/>
    </source>
</evidence>
<feature type="transmembrane region" description="Helical" evidence="12">
    <location>
        <begin position="172"/>
        <end position="191"/>
    </location>
</feature>
<keyword evidence="11 12" id="KW-0472">Membrane</keyword>
<name>A0ABU8XPK4_9PROT</name>
<evidence type="ECO:0000256" key="1">
    <source>
        <dbReference type="ARBA" id="ARBA00004651"/>
    </source>
</evidence>
<dbReference type="SUPFAM" id="SSF90123">
    <property type="entry name" value="ABC transporter transmembrane region"/>
    <property type="match status" value="1"/>
</dbReference>
<feature type="transmembrane region" description="Helical" evidence="12">
    <location>
        <begin position="129"/>
        <end position="147"/>
    </location>
</feature>
<feature type="domain" description="ABC transporter" evidence="13">
    <location>
        <begin position="349"/>
        <end position="583"/>
    </location>
</feature>
<evidence type="ECO:0000256" key="10">
    <source>
        <dbReference type="ARBA" id="ARBA00022989"/>
    </source>
</evidence>
<dbReference type="PROSITE" id="PS50893">
    <property type="entry name" value="ABC_TRANSPORTER_2"/>
    <property type="match status" value="1"/>
</dbReference>
<dbReference type="InterPro" id="IPR005896">
    <property type="entry name" value="NdvA"/>
</dbReference>
<dbReference type="RefSeq" id="WP_418158997.1">
    <property type="nucleotide sequence ID" value="NZ_JBBLZC010000006.1"/>
</dbReference>
<dbReference type="InterPro" id="IPR027417">
    <property type="entry name" value="P-loop_NTPase"/>
</dbReference>
<feature type="transmembrane region" description="Helical" evidence="12">
    <location>
        <begin position="249"/>
        <end position="278"/>
    </location>
</feature>
<dbReference type="CDD" id="cd18562">
    <property type="entry name" value="ABC_6TM_NdvA_beta-glucan_exporter_like"/>
    <property type="match status" value="1"/>
</dbReference>
<accession>A0ABU8XPK4</accession>
<evidence type="ECO:0000313" key="15">
    <source>
        <dbReference type="EMBL" id="MEK0083155.1"/>
    </source>
</evidence>
<dbReference type="Pfam" id="PF00005">
    <property type="entry name" value="ABC_tran"/>
    <property type="match status" value="1"/>
</dbReference>
<keyword evidence="7" id="KW-0547">Nucleotide-binding</keyword>
<keyword evidence="8 15" id="KW-0067">ATP-binding</keyword>
<dbReference type="PROSITE" id="PS50929">
    <property type="entry name" value="ABC_TM1F"/>
    <property type="match status" value="1"/>
</dbReference>
<evidence type="ECO:0000256" key="6">
    <source>
        <dbReference type="ARBA" id="ARBA00022692"/>
    </source>
</evidence>